<gene>
    <name evidence="1" type="ORF">FE782_12505</name>
</gene>
<proteinExistence type="predicted"/>
<dbReference type="Proteomes" id="UP000309676">
    <property type="component" value="Unassembled WGS sequence"/>
</dbReference>
<dbReference type="RefSeq" id="WP_138194439.1">
    <property type="nucleotide sequence ID" value="NZ_VCIW01000007.1"/>
</dbReference>
<dbReference type="EMBL" id="VCIW01000007">
    <property type="protein sequence ID" value="TLS51732.1"/>
    <property type="molecule type" value="Genomic_DNA"/>
</dbReference>
<name>A0A5R9G5T3_9BACL</name>
<protein>
    <recommendedName>
        <fullName evidence="3">Polyprenyl synthetase</fullName>
    </recommendedName>
</protein>
<dbReference type="OrthoDB" id="2645648at2"/>
<organism evidence="1 2">
    <name type="scientific">Paenibacillus antri</name>
    <dbReference type="NCBI Taxonomy" id="2582848"/>
    <lineage>
        <taxon>Bacteria</taxon>
        <taxon>Bacillati</taxon>
        <taxon>Bacillota</taxon>
        <taxon>Bacilli</taxon>
        <taxon>Bacillales</taxon>
        <taxon>Paenibacillaceae</taxon>
        <taxon>Paenibacillus</taxon>
    </lineage>
</organism>
<reference evidence="1 2" key="1">
    <citation type="submission" date="2019-05" db="EMBL/GenBank/DDBJ databases">
        <authorList>
            <person name="Narsing Rao M.P."/>
            <person name="Li W.J."/>
        </authorList>
    </citation>
    <scope>NUCLEOTIDE SEQUENCE [LARGE SCALE GENOMIC DNA]</scope>
    <source>
        <strain evidence="1 2">SYSU_K30003</strain>
    </source>
</reference>
<accession>A0A5R9G5T3</accession>
<comment type="caution">
    <text evidence="1">The sequence shown here is derived from an EMBL/GenBank/DDBJ whole genome shotgun (WGS) entry which is preliminary data.</text>
</comment>
<evidence type="ECO:0000313" key="1">
    <source>
        <dbReference type="EMBL" id="TLS51732.1"/>
    </source>
</evidence>
<keyword evidence="2" id="KW-1185">Reference proteome</keyword>
<dbReference type="AlphaFoldDB" id="A0A5R9G5T3"/>
<evidence type="ECO:0000313" key="2">
    <source>
        <dbReference type="Proteomes" id="UP000309676"/>
    </source>
</evidence>
<sequence>MNEIERYREELARIFAEAEKDIAAFPDGPRDRALRLLERSDPLRNGGRANAISYLLPYWARERTNGPLELCRDLAIGNIHAMLRFFLLDDAMDGAAANPESLRESLALVPLLEERFLERYRRHFPGDSMLWSRYRVYLEEWASAVYAEGRDGPMDPRDGGALARKAAPAKIGVSGMLIRAGQAERLPAAEEAVELALAVLQLSDDRADWREDLPVANGSGNAFLTLVRERLPSWPVDESEVRRAMYNHGVLDRLADIAGGYVERLERNSDAPDRLVRFAQDIVRSMRGEAEAAAASKRRLALEGGFAYFLSKMKE</sequence>
<evidence type="ECO:0008006" key="3">
    <source>
        <dbReference type="Google" id="ProtNLM"/>
    </source>
</evidence>